<evidence type="ECO:0000256" key="3">
    <source>
        <dbReference type="HAMAP-Rule" id="MF_00535"/>
    </source>
</evidence>
<proteinExistence type="inferred from homology"/>
<reference evidence="6" key="1">
    <citation type="journal article" date="2019" name="Int. J. Syst. Evol. Microbiol.">
        <title>The Global Catalogue of Microorganisms (GCM) 10K type strain sequencing project: providing services to taxonomists for standard genome sequencing and annotation.</title>
        <authorList>
            <consortium name="The Broad Institute Genomics Platform"/>
            <consortium name="The Broad Institute Genome Sequencing Center for Infectious Disease"/>
            <person name="Wu L."/>
            <person name="Ma J."/>
        </authorList>
    </citation>
    <scope>NUCLEOTIDE SEQUENCE [LARGE SCALE GENOMIC DNA]</scope>
    <source>
        <strain evidence="6">CCM 8875</strain>
    </source>
</reference>
<dbReference type="Gene3D" id="3.30.1160.10">
    <property type="entry name" value="Cyanate lyase, C-terminal domain"/>
    <property type="match status" value="1"/>
</dbReference>
<dbReference type="PIRSF" id="PIRSF001263">
    <property type="entry name" value="Cyanate_hydratas"/>
    <property type="match status" value="1"/>
</dbReference>
<gene>
    <name evidence="3 5" type="primary">cynS</name>
    <name evidence="5" type="ORF">ACFQ5P_07775</name>
</gene>
<dbReference type="InterPro" id="IPR008076">
    <property type="entry name" value="Cyanase"/>
</dbReference>
<dbReference type="Proteomes" id="UP001597302">
    <property type="component" value="Unassembled WGS sequence"/>
</dbReference>
<comment type="function">
    <text evidence="1 3">Catalyzes the reaction of cyanate with bicarbonate to produce ammonia and carbon dioxide.</text>
</comment>
<dbReference type="Gene3D" id="1.10.260.40">
    <property type="entry name" value="lambda repressor-like DNA-binding domains"/>
    <property type="match status" value="1"/>
</dbReference>
<dbReference type="SUPFAM" id="SSF55234">
    <property type="entry name" value="Cyanase C-terminal domain"/>
    <property type="match status" value="1"/>
</dbReference>
<dbReference type="GO" id="GO:0008824">
    <property type="term" value="F:cyanate hydratase activity"/>
    <property type="evidence" value="ECO:0007669"/>
    <property type="project" value="UniProtKB-EC"/>
</dbReference>
<name>A0ABW4DX53_9RHOB</name>
<dbReference type="SMART" id="SM01116">
    <property type="entry name" value="Cyanate_lyase"/>
    <property type="match status" value="1"/>
</dbReference>
<dbReference type="PANTHER" id="PTHR34186">
    <property type="entry name" value="CYANATE HYDRATASE"/>
    <property type="match status" value="1"/>
</dbReference>
<dbReference type="Pfam" id="PF02560">
    <property type="entry name" value="Cyanate_lyase"/>
    <property type="match status" value="1"/>
</dbReference>
<comment type="caution">
    <text evidence="5">The sequence shown here is derived from an EMBL/GenBank/DDBJ whole genome shotgun (WGS) entry which is preliminary data.</text>
</comment>
<dbReference type="SUPFAM" id="SSF47413">
    <property type="entry name" value="lambda repressor-like DNA-binding domains"/>
    <property type="match status" value="1"/>
</dbReference>
<feature type="domain" description="Cyanate lyase C-terminal" evidence="4">
    <location>
        <begin position="84"/>
        <end position="156"/>
    </location>
</feature>
<dbReference type="InterPro" id="IPR048564">
    <property type="entry name" value="CYNS_N"/>
</dbReference>
<dbReference type="EC" id="4.2.1.104" evidence="3"/>
<dbReference type="InterPro" id="IPR010982">
    <property type="entry name" value="Lambda_DNA-bd_dom_sf"/>
</dbReference>
<evidence type="ECO:0000259" key="4">
    <source>
        <dbReference type="SMART" id="SM01116"/>
    </source>
</evidence>
<evidence type="ECO:0000313" key="5">
    <source>
        <dbReference type="EMBL" id="MFD1481189.1"/>
    </source>
</evidence>
<dbReference type="CDD" id="cd00559">
    <property type="entry name" value="Cyanase_C"/>
    <property type="match status" value="1"/>
</dbReference>
<dbReference type="InterPro" id="IPR003712">
    <property type="entry name" value="Cyanate_lyase_C"/>
</dbReference>
<evidence type="ECO:0000256" key="1">
    <source>
        <dbReference type="ARBA" id="ARBA00003561"/>
    </source>
</evidence>
<sequence length="156" mass="16963">MKDQTQMTAALTREDVTALILTAKKAGRLTWEGIAETIGMSPVFTHSACMGMNAFPSDKAQALVAALDLPAEAADLLSEPPTKIWSQAVPTDPCIYRLYEIVGVYGPTIKALIEEKFGTGIMSAIDFEMSLSREANPKGDRVKLEMSGKYLGYNAW</sequence>
<dbReference type="NCBIfam" id="NF002773">
    <property type="entry name" value="PRK02866.1"/>
    <property type="match status" value="1"/>
</dbReference>
<dbReference type="InterPro" id="IPR036581">
    <property type="entry name" value="Cyanate_lyase_C_sf"/>
</dbReference>
<keyword evidence="6" id="KW-1185">Reference proteome</keyword>
<comment type="catalytic activity">
    <reaction evidence="3">
        <text>cyanate + hydrogencarbonate + 3 H(+) = NH4(+) + 2 CO2</text>
        <dbReference type="Rhea" id="RHEA:11120"/>
        <dbReference type="ChEBI" id="CHEBI:15378"/>
        <dbReference type="ChEBI" id="CHEBI:16526"/>
        <dbReference type="ChEBI" id="CHEBI:17544"/>
        <dbReference type="ChEBI" id="CHEBI:28938"/>
        <dbReference type="ChEBI" id="CHEBI:29195"/>
        <dbReference type="EC" id="4.2.1.104"/>
    </reaction>
</comment>
<comment type="similarity">
    <text evidence="3">Belongs to the cyanase family.</text>
</comment>
<organism evidence="5 6">
    <name type="scientific">Paracoccus nototheniae</name>
    <dbReference type="NCBI Taxonomy" id="2489002"/>
    <lineage>
        <taxon>Bacteria</taxon>
        <taxon>Pseudomonadati</taxon>
        <taxon>Pseudomonadota</taxon>
        <taxon>Alphaproteobacteria</taxon>
        <taxon>Rhodobacterales</taxon>
        <taxon>Paracoccaceae</taxon>
        <taxon>Paracoccus</taxon>
    </lineage>
</organism>
<evidence type="ECO:0000313" key="6">
    <source>
        <dbReference type="Proteomes" id="UP001597302"/>
    </source>
</evidence>
<dbReference type="PANTHER" id="PTHR34186:SF2">
    <property type="entry name" value="CYANATE HYDRATASE"/>
    <property type="match status" value="1"/>
</dbReference>
<dbReference type="NCBIfam" id="TIGR00673">
    <property type="entry name" value="cynS"/>
    <property type="match status" value="1"/>
</dbReference>
<accession>A0ABW4DX53</accession>
<feature type="active site" evidence="3">
    <location>
        <position position="97"/>
    </location>
</feature>
<dbReference type="Pfam" id="PF21291">
    <property type="entry name" value="CYNS_N"/>
    <property type="match status" value="1"/>
</dbReference>
<protein>
    <recommendedName>
        <fullName evidence="3">Cyanate hydratase</fullName>
        <shortName evidence="3">Cyanase</shortName>
        <ecNumber evidence="3">4.2.1.104</ecNumber>
    </recommendedName>
    <alternativeName>
        <fullName evidence="3">Cyanate hydrolase</fullName>
    </alternativeName>
    <alternativeName>
        <fullName evidence="3">Cyanate lyase</fullName>
    </alternativeName>
</protein>
<dbReference type="RefSeq" id="WP_207392336.1">
    <property type="nucleotide sequence ID" value="NZ_CBCSAJ010000002.1"/>
</dbReference>
<evidence type="ECO:0000256" key="2">
    <source>
        <dbReference type="ARBA" id="ARBA00023239"/>
    </source>
</evidence>
<keyword evidence="2 3" id="KW-0456">Lyase</keyword>
<feature type="active site" evidence="3">
    <location>
        <position position="123"/>
    </location>
</feature>
<dbReference type="HAMAP" id="MF_00535">
    <property type="entry name" value="Cyanate_hydrat"/>
    <property type="match status" value="1"/>
</dbReference>
<feature type="active site" evidence="3">
    <location>
        <position position="100"/>
    </location>
</feature>
<dbReference type="EMBL" id="JBHTOQ010000018">
    <property type="protein sequence ID" value="MFD1481189.1"/>
    <property type="molecule type" value="Genomic_DNA"/>
</dbReference>
<dbReference type="PRINTS" id="PR01693">
    <property type="entry name" value="CYANASE"/>
</dbReference>